<keyword evidence="1" id="KW-0732">Signal</keyword>
<dbReference type="RefSeq" id="WP_343758677.1">
    <property type="nucleotide sequence ID" value="NZ_BAAADB010000019.1"/>
</dbReference>
<evidence type="ECO:0000256" key="1">
    <source>
        <dbReference type="SAM" id="SignalP"/>
    </source>
</evidence>
<sequence length="163" mass="17790">MNLSRRACLLATLLLSACAKDQTMSIDFTAPTTAIQELCRLIPETGDKISLAQQLGTATLNIDVLDIQPPPGLTGLTVGSTGRHLWTELTYQQDHQPTVAELETAFGTHRQMPPDNDDFHSIARFNVPVKGGECVVFAHTNDMFPTIPPTATVMSVTVRYEPL</sequence>
<evidence type="ECO:0008006" key="4">
    <source>
        <dbReference type="Google" id="ProtNLM"/>
    </source>
</evidence>
<evidence type="ECO:0000313" key="3">
    <source>
        <dbReference type="Proteomes" id="UP001500191"/>
    </source>
</evidence>
<protein>
    <recommendedName>
        <fullName evidence="4">Secreted protein</fullName>
    </recommendedName>
</protein>
<name>A0ABN1C889_9DEIO</name>
<gene>
    <name evidence="2" type="ORF">GCM10008937_21610</name>
</gene>
<feature type="signal peptide" evidence="1">
    <location>
        <begin position="1"/>
        <end position="19"/>
    </location>
</feature>
<reference evidence="2 3" key="1">
    <citation type="journal article" date="2019" name="Int. J. Syst. Evol. Microbiol.">
        <title>The Global Catalogue of Microorganisms (GCM) 10K type strain sequencing project: providing services to taxonomists for standard genome sequencing and annotation.</title>
        <authorList>
            <consortium name="The Broad Institute Genomics Platform"/>
            <consortium name="The Broad Institute Genome Sequencing Center for Infectious Disease"/>
            <person name="Wu L."/>
            <person name="Ma J."/>
        </authorList>
    </citation>
    <scope>NUCLEOTIDE SEQUENCE [LARGE SCALE GENOMIC DNA]</scope>
    <source>
        <strain evidence="2 3">JCM 14368</strain>
    </source>
</reference>
<evidence type="ECO:0000313" key="2">
    <source>
        <dbReference type="EMBL" id="GAA0513544.1"/>
    </source>
</evidence>
<dbReference type="Proteomes" id="UP001500191">
    <property type="component" value="Unassembled WGS sequence"/>
</dbReference>
<organism evidence="2 3">
    <name type="scientific">Deinococcus depolymerans</name>
    <dbReference type="NCBI Taxonomy" id="392408"/>
    <lineage>
        <taxon>Bacteria</taxon>
        <taxon>Thermotogati</taxon>
        <taxon>Deinococcota</taxon>
        <taxon>Deinococci</taxon>
        <taxon>Deinococcales</taxon>
        <taxon>Deinococcaceae</taxon>
        <taxon>Deinococcus</taxon>
    </lineage>
</organism>
<keyword evidence="3" id="KW-1185">Reference proteome</keyword>
<feature type="chain" id="PRO_5046294220" description="Secreted protein" evidence="1">
    <location>
        <begin position="20"/>
        <end position="163"/>
    </location>
</feature>
<accession>A0ABN1C889</accession>
<proteinExistence type="predicted"/>
<dbReference type="PROSITE" id="PS51257">
    <property type="entry name" value="PROKAR_LIPOPROTEIN"/>
    <property type="match status" value="1"/>
</dbReference>
<dbReference type="EMBL" id="BAAADB010000019">
    <property type="protein sequence ID" value="GAA0513544.1"/>
    <property type="molecule type" value="Genomic_DNA"/>
</dbReference>
<comment type="caution">
    <text evidence="2">The sequence shown here is derived from an EMBL/GenBank/DDBJ whole genome shotgun (WGS) entry which is preliminary data.</text>
</comment>